<dbReference type="AlphaFoldDB" id="A0A1T4NDY2"/>
<evidence type="ECO:0000256" key="4">
    <source>
        <dbReference type="ARBA" id="ARBA00022692"/>
    </source>
</evidence>
<keyword evidence="7 8" id="KW-0472">Membrane</keyword>
<proteinExistence type="inferred from homology"/>
<dbReference type="GO" id="GO:0008360">
    <property type="term" value="P:regulation of cell shape"/>
    <property type="evidence" value="ECO:0007669"/>
    <property type="project" value="UniProtKB-KW"/>
</dbReference>
<name>A0A1T4NDY2_9BACT</name>
<keyword evidence="6 8" id="KW-1133">Transmembrane helix</keyword>
<sequence>MTGFLKGALVVLALVVLQTSVLPQYLTTLYKPDLLLILMVFLALRAPVSTSLPAAYGLGLLKDCLSGLYLGLNAFSFLIVYLVLKALSDRLYVQNALLLVLTVSLSTLATMLINTVLLTIFSEASGIFSSMLTAMLPHLLMNAFIASLVAVFPEFGRVRIAK</sequence>
<evidence type="ECO:0000256" key="6">
    <source>
        <dbReference type="ARBA" id="ARBA00022989"/>
    </source>
</evidence>
<evidence type="ECO:0000256" key="3">
    <source>
        <dbReference type="ARBA" id="ARBA00022475"/>
    </source>
</evidence>
<evidence type="ECO:0000256" key="1">
    <source>
        <dbReference type="ARBA" id="ARBA00004651"/>
    </source>
</evidence>
<dbReference type="RefSeq" id="WP_078789893.1">
    <property type="nucleotide sequence ID" value="NZ_FUWR01000007.1"/>
</dbReference>
<evidence type="ECO:0000256" key="7">
    <source>
        <dbReference type="ARBA" id="ARBA00023136"/>
    </source>
</evidence>
<dbReference type="Pfam" id="PF04093">
    <property type="entry name" value="MreD"/>
    <property type="match status" value="1"/>
</dbReference>
<protein>
    <submittedName>
        <fullName evidence="9">Rod shape-determining protein MreD</fullName>
    </submittedName>
</protein>
<dbReference type="GO" id="GO:0005886">
    <property type="term" value="C:plasma membrane"/>
    <property type="evidence" value="ECO:0007669"/>
    <property type="project" value="UniProtKB-SubCell"/>
</dbReference>
<dbReference type="STRING" id="115783.SAMN02745119_01588"/>
<evidence type="ECO:0000313" key="9">
    <source>
        <dbReference type="EMBL" id="SJZ77482.1"/>
    </source>
</evidence>
<organism evidence="9 10">
    <name type="scientific">Trichlorobacter thiogenes</name>
    <dbReference type="NCBI Taxonomy" id="115783"/>
    <lineage>
        <taxon>Bacteria</taxon>
        <taxon>Pseudomonadati</taxon>
        <taxon>Thermodesulfobacteriota</taxon>
        <taxon>Desulfuromonadia</taxon>
        <taxon>Geobacterales</taxon>
        <taxon>Geobacteraceae</taxon>
        <taxon>Trichlorobacter</taxon>
    </lineage>
</organism>
<keyword evidence="10" id="KW-1185">Reference proteome</keyword>
<evidence type="ECO:0000256" key="2">
    <source>
        <dbReference type="ARBA" id="ARBA00007776"/>
    </source>
</evidence>
<keyword evidence="3" id="KW-1003">Cell membrane</keyword>
<gene>
    <name evidence="9" type="ORF">SAMN02745119_01588</name>
</gene>
<feature type="transmembrane region" description="Helical" evidence="8">
    <location>
        <begin position="127"/>
        <end position="152"/>
    </location>
</feature>
<feature type="transmembrane region" description="Helical" evidence="8">
    <location>
        <begin position="66"/>
        <end position="84"/>
    </location>
</feature>
<dbReference type="EMBL" id="FUWR01000007">
    <property type="protein sequence ID" value="SJZ77482.1"/>
    <property type="molecule type" value="Genomic_DNA"/>
</dbReference>
<dbReference type="Proteomes" id="UP000190102">
    <property type="component" value="Unassembled WGS sequence"/>
</dbReference>
<comment type="similarity">
    <text evidence="2">Belongs to the MreD family.</text>
</comment>
<reference evidence="10" key="1">
    <citation type="submission" date="2017-02" db="EMBL/GenBank/DDBJ databases">
        <authorList>
            <person name="Varghese N."/>
            <person name="Submissions S."/>
        </authorList>
    </citation>
    <scope>NUCLEOTIDE SEQUENCE [LARGE SCALE GENOMIC DNA]</scope>
    <source>
        <strain evidence="10">ATCC BAA-34</strain>
    </source>
</reference>
<dbReference type="NCBIfam" id="TIGR03426">
    <property type="entry name" value="shape_MreD"/>
    <property type="match status" value="1"/>
</dbReference>
<accession>A0A1T4NDY2</accession>
<evidence type="ECO:0000256" key="8">
    <source>
        <dbReference type="SAM" id="Phobius"/>
    </source>
</evidence>
<evidence type="ECO:0000256" key="5">
    <source>
        <dbReference type="ARBA" id="ARBA00022960"/>
    </source>
</evidence>
<comment type="subcellular location">
    <subcellularLocation>
        <location evidence="1">Cell membrane</location>
        <topology evidence="1">Multi-pass membrane protein</topology>
    </subcellularLocation>
</comment>
<keyword evidence="5" id="KW-0133">Cell shape</keyword>
<dbReference type="OrthoDB" id="5396846at2"/>
<keyword evidence="4 8" id="KW-0812">Transmembrane</keyword>
<feature type="transmembrane region" description="Helical" evidence="8">
    <location>
        <begin position="96"/>
        <end position="121"/>
    </location>
</feature>
<evidence type="ECO:0000313" key="10">
    <source>
        <dbReference type="Proteomes" id="UP000190102"/>
    </source>
</evidence>
<dbReference type="InterPro" id="IPR007227">
    <property type="entry name" value="Cell_shape_determining_MreD"/>
</dbReference>